<keyword evidence="8" id="KW-0472">Membrane</keyword>
<evidence type="ECO:0000256" key="2">
    <source>
        <dbReference type="ARBA" id="ARBA00022475"/>
    </source>
</evidence>
<dbReference type="OrthoDB" id="8959642at2759"/>
<keyword evidence="7" id="KW-1064">Adaptive immunity</keyword>
<evidence type="ECO:0000256" key="6">
    <source>
        <dbReference type="ARBA" id="ARBA00022989"/>
    </source>
</evidence>
<dbReference type="PANTHER" id="PTHR19357">
    <property type="entry name" value="TRIGGERING RECEPTOR EXPRESSED ON MYELOID CELLS 1"/>
    <property type="match status" value="1"/>
</dbReference>
<dbReference type="GO" id="GO:0070945">
    <property type="term" value="P:neutrophil-mediated killing of gram-negative bacterium"/>
    <property type="evidence" value="ECO:0007669"/>
    <property type="project" value="TreeGrafter"/>
</dbReference>
<keyword evidence="6" id="KW-1133">Transmembrane helix</keyword>
<feature type="region of interest" description="Disordered" evidence="13">
    <location>
        <begin position="16"/>
        <end position="38"/>
    </location>
</feature>
<proteinExistence type="predicted"/>
<keyword evidence="11" id="KW-0325">Glycoprotein</keyword>
<evidence type="ECO:0000256" key="7">
    <source>
        <dbReference type="ARBA" id="ARBA00023130"/>
    </source>
</evidence>
<dbReference type="InterPro" id="IPR013106">
    <property type="entry name" value="Ig_V-set"/>
</dbReference>
<dbReference type="EMBL" id="VYZB01000993">
    <property type="protein sequence ID" value="NWS77646.1"/>
    <property type="molecule type" value="Genomic_DNA"/>
</dbReference>
<evidence type="ECO:0000256" key="1">
    <source>
        <dbReference type="ARBA" id="ARBA00004251"/>
    </source>
</evidence>
<protein>
    <submittedName>
        <fullName evidence="15">TREM1 protein</fullName>
    </submittedName>
</protein>
<evidence type="ECO:0000256" key="4">
    <source>
        <dbReference type="ARBA" id="ARBA00022729"/>
    </source>
</evidence>
<dbReference type="GO" id="GO:0030593">
    <property type="term" value="P:neutrophil chemotaxis"/>
    <property type="evidence" value="ECO:0007669"/>
    <property type="project" value="TreeGrafter"/>
</dbReference>
<evidence type="ECO:0000256" key="11">
    <source>
        <dbReference type="ARBA" id="ARBA00023180"/>
    </source>
</evidence>
<evidence type="ECO:0000256" key="5">
    <source>
        <dbReference type="ARBA" id="ARBA00022859"/>
    </source>
</evidence>
<evidence type="ECO:0000256" key="3">
    <source>
        <dbReference type="ARBA" id="ARBA00022692"/>
    </source>
</evidence>
<evidence type="ECO:0000256" key="8">
    <source>
        <dbReference type="ARBA" id="ARBA00023136"/>
    </source>
</evidence>
<feature type="domain" description="Ig-like" evidence="14">
    <location>
        <begin position="1"/>
        <end position="64"/>
    </location>
</feature>
<feature type="non-terminal residue" evidence="15">
    <location>
        <position position="64"/>
    </location>
</feature>
<dbReference type="PANTHER" id="PTHR19357:SF0">
    <property type="entry name" value="TRIGGERING RECEPTOR EXPRESSED ON MYELOID CELLS 1"/>
    <property type="match status" value="1"/>
</dbReference>
<evidence type="ECO:0000256" key="10">
    <source>
        <dbReference type="ARBA" id="ARBA00023170"/>
    </source>
</evidence>
<sequence>KKAWCRVRGGGCELLGETLDPTQNPHRTRARKGRVTMEDNHENRTVSITMTNLQVEDSGNYSCV</sequence>
<keyword evidence="9" id="KW-1015">Disulfide bond</keyword>
<keyword evidence="5" id="KW-0391">Immunity</keyword>
<organism evidence="15 16">
    <name type="scientific">Crotophaga sulcirostris</name>
    <name type="common">Groove-billed ani</name>
    <dbReference type="NCBI Taxonomy" id="33598"/>
    <lineage>
        <taxon>Eukaryota</taxon>
        <taxon>Metazoa</taxon>
        <taxon>Chordata</taxon>
        <taxon>Craniata</taxon>
        <taxon>Vertebrata</taxon>
        <taxon>Euteleostomi</taxon>
        <taxon>Archelosauria</taxon>
        <taxon>Archosauria</taxon>
        <taxon>Dinosauria</taxon>
        <taxon>Saurischia</taxon>
        <taxon>Theropoda</taxon>
        <taxon>Coelurosauria</taxon>
        <taxon>Aves</taxon>
        <taxon>Neognathae</taxon>
        <taxon>Neoaves</taxon>
        <taxon>Otidimorphae</taxon>
        <taxon>Cuculiformes</taxon>
        <taxon>Crotophagidae</taxon>
        <taxon>Crotophaga</taxon>
    </lineage>
</organism>
<accession>A0A7K5I7N4</accession>
<dbReference type="Proteomes" id="UP000549499">
    <property type="component" value="Unassembled WGS sequence"/>
</dbReference>
<dbReference type="PROSITE" id="PS50835">
    <property type="entry name" value="IG_LIKE"/>
    <property type="match status" value="1"/>
</dbReference>
<keyword evidence="16" id="KW-1185">Reference proteome</keyword>
<evidence type="ECO:0000256" key="9">
    <source>
        <dbReference type="ARBA" id="ARBA00023157"/>
    </source>
</evidence>
<dbReference type="Gene3D" id="2.60.40.10">
    <property type="entry name" value="Immunoglobulins"/>
    <property type="match status" value="1"/>
</dbReference>
<dbReference type="InterPro" id="IPR007110">
    <property type="entry name" value="Ig-like_dom"/>
</dbReference>
<reference evidence="15 16" key="1">
    <citation type="submission" date="2019-09" db="EMBL/GenBank/DDBJ databases">
        <title>Bird 10,000 Genomes (B10K) Project - Family phase.</title>
        <authorList>
            <person name="Zhang G."/>
        </authorList>
    </citation>
    <scope>NUCLEOTIDE SEQUENCE [LARGE SCALE GENOMIC DNA]</scope>
    <source>
        <strain evidence="15">B10K-DU-003-44</strain>
        <tissue evidence="15">Muscle</tissue>
    </source>
</reference>
<comment type="subcellular location">
    <subcellularLocation>
        <location evidence="1">Cell membrane</location>
        <topology evidence="1">Single-pass type I membrane protein</topology>
    </subcellularLocation>
</comment>
<evidence type="ECO:0000259" key="14">
    <source>
        <dbReference type="PROSITE" id="PS50835"/>
    </source>
</evidence>
<keyword evidence="3" id="KW-0812">Transmembrane</keyword>
<dbReference type="InterPro" id="IPR036179">
    <property type="entry name" value="Ig-like_dom_sf"/>
</dbReference>
<comment type="caution">
    <text evidence="15">The sequence shown here is derived from an EMBL/GenBank/DDBJ whole genome shotgun (WGS) entry which is preliminary data.</text>
</comment>
<feature type="non-terminal residue" evidence="15">
    <location>
        <position position="1"/>
    </location>
</feature>
<keyword evidence="12" id="KW-0393">Immunoglobulin domain</keyword>
<dbReference type="GO" id="GO:0002250">
    <property type="term" value="P:adaptive immune response"/>
    <property type="evidence" value="ECO:0007669"/>
    <property type="project" value="UniProtKB-KW"/>
</dbReference>
<keyword evidence="10" id="KW-0675">Receptor</keyword>
<evidence type="ECO:0000256" key="13">
    <source>
        <dbReference type="SAM" id="MobiDB-lite"/>
    </source>
</evidence>
<keyword evidence="2" id="KW-1003">Cell membrane</keyword>
<evidence type="ECO:0000313" key="16">
    <source>
        <dbReference type="Proteomes" id="UP000549499"/>
    </source>
</evidence>
<dbReference type="InterPro" id="IPR013783">
    <property type="entry name" value="Ig-like_fold"/>
</dbReference>
<evidence type="ECO:0000256" key="12">
    <source>
        <dbReference type="ARBA" id="ARBA00023319"/>
    </source>
</evidence>
<dbReference type="Pfam" id="PF07686">
    <property type="entry name" value="V-set"/>
    <property type="match status" value="1"/>
</dbReference>
<dbReference type="SUPFAM" id="SSF48726">
    <property type="entry name" value="Immunoglobulin"/>
    <property type="match status" value="1"/>
</dbReference>
<evidence type="ECO:0000313" key="15">
    <source>
        <dbReference type="EMBL" id="NWS77646.1"/>
    </source>
</evidence>
<keyword evidence="4" id="KW-0732">Signal</keyword>
<dbReference type="GO" id="GO:0005886">
    <property type="term" value="C:plasma membrane"/>
    <property type="evidence" value="ECO:0007669"/>
    <property type="project" value="UniProtKB-SubCell"/>
</dbReference>
<gene>
    <name evidence="15" type="primary">Trem1</name>
    <name evidence="15" type="ORF">CROSUL_R15406</name>
</gene>
<name>A0A7K5I7N4_CROSL</name>
<dbReference type="AlphaFoldDB" id="A0A7K5I7N4"/>